<dbReference type="PANTHER" id="PTHR47843">
    <property type="entry name" value="BTB DOMAIN-CONTAINING PROTEIN-RELATED"/>
    <property type="match status" value="1"/>
</dbReference>
<reference evidence="2" key="1">
    <citation type="submission" date="2021-12" db="EMBL/GenBank/DDBJ databases">
        <authorList>
            <person name="Zaccaron A."/>
            <person name="Stergiopoulos I."/>
        </authorList>
    </citation>
    <scope>NUCLEOTIDE SEQUENCE</scope>
    <source>
        <strain evidence="2">Race5_Kim</strain>
    </source>
</reference>
<keyword evidence="3" id="KW-1185">Reference proteome</keyword>
<feature type="domain" description="BTB" evidence="1">
    <location>
        <begin position="27"/>
        <end position="94"/>
    </location>
</feature>
<evidence type="ECO:0000313" key="3">
    <source>
        <dbReference type="Proteomes" id="UP000756132"/>
    </source>
</evidence>
<proteinExistence type="predicted"/>
<organism evidence="2 3">
    <name type="scientific">Passalora fulva</name>
    <name type="common">Tomato leaf mold</name>
    <name type="synonym">Cladosporium fulvum</name>
    <dbReference type="NCBI Taxonomy" id="5499"/>
    <lineage>
        <taxon>Eukaryota</taxon>
        <taxon>Fungi</taxon>
        <taxon>Dikarya</taxon>
        <taxon>Ascomycota</taxon>
        <taxon>Pezizomycotina</taxon>
        <taxon>Dothideomycetes</taxon>
        <taxon>Dothideomycetidae</taxon>
        <taxon>Mycosphaerellales</taxon>
        <taxon>Mycosphaerellaceae</taxon>
        <taxon>Fulvia</taxon>
    </lineage>
</organism>
<gene>
    <name evidence="2" type="ORF">CLAFUR5_05421</name>
</gene>
<reference evidence="2" key="2">
    <citation type="journal article" date="2022" name="Microb. Genom.">
        <title>A chromosome-scale genome assembly of the tomato pathogen Cladosporium fulvum reveals a compartmentalized genome architecture and the presence of a dispensable chromosome.</title>
        <authorList>
            <person name="Zaccaron A.Z."/>
            <person name="Chen L.H."/>
            <person name="Samaras A."/>
            <person name="Stergiopoulos I."/>
        </authorList>
    </citation>
    <scope>NUCLEOTIDE SEQUENCE</scope>
    <source>
        <strain evidence="2">Race5_Kim</strain>
    </source>
</reference>
<dbReference type="InterPro" id="IPR011333">
    <property type="entry name" value="SKP1/BTB/POZ_sf"/>
</dbReference>
<dbReference type="CDD" id="cd18186">
    <property type="entry name" value="BTB_POZ_ZBTB_KLHL-like"/>
    <property type="match status" value="1"/>
</dbReference>
<protein>
    <recommendedName>
        <fullName evidence="1">BTB domain-containing protein</fullName>
    </recommendedName>
</protein>
<accession>A0A9Q8LJ75</accession>
<dbReference type="InterPro" id="IPR000210">
    <property type="entry name" value="BTB/POZ_dom"/>
</dbReference>
<dbReference type="GeneID" id="71985299"/>
<dbReference type="PROSITE" id="PS50097">
    <property type="entry name" value="BTB"/>
    <property type="match status" value="1"/>
</dbReference>
<dbReference type="RefSeq" id="XP_047762744.1">
    <property type="nucleotide sequence ID" value="XM_047904569.1"/>
</dbReference>
<sequence length="244" mass="27631">MNFDIVSTAVRPLSGCVKSLFTDSRWSDLEIRCGDRSWAVHKIVVCSQCEFFATACDRNSKEATKDVITLQGDLPDAVHALIHFLYTGDYDGCDWLEEDDWMPLVFNVHVYSTAKKGGLDRLAGVAARIFKDRAGNELYEAAFTDAIEELHRHPEADNLLELRKYSVMIAALNGASLYEETSGGGRFWEVARAVPQFAADVLKSVLEEALREKKDEARKKEERCERCKVCLHCCECEEEYDEMV</sequence>
<dbReference type="OrthoDB" id="3645966at2759"/>
<dbReference type="Proteomes" id="UP000756132">
    <property type="component" value="Chromosome 5"/>
</dbReference>
<dbReference type="Gene3D" id="3.30.710.10">
    <property type="entry name" value="Potassium Channel Kv1.1, Chain A"/>
    <property type="match status" value="1"/>
</dbReference>
<dbReference type="Pfam" id="PF00651">
    <property type="entry name" value="BTB"/>
    <property type="match status" value="1"/>
</dbReference>
<dbReference type="EMBL" id="CP090167">
    <property type="protein sequence ID" value="UJO18378.1"/>
    <property type="molecule type" value="Genomic_DNA"/>
</dbReference>
<dbReference type="KEGG" id="ffu:CLAFUR5_05421"/>
<dbReference type="PANTHER" id="PTHR47843:SF5">
    <property type="entry name" value="BTB_POZ DOMAIN PROTEIN"/>
    <property type="match status" value="1"/>
</dbReference>
<evidence type="ECO:0000259" key="1">
    <source>
        <dbReference type="PROSITE" id="PS50097"/>
    </source>
</evidence>
<dbReference type="SUPFAM" id="SSF54695">
    <property type="entry name" value="POZ domain"/>
    <property type="match status" value="1"/>
</dbReference>
<name>A0A9Q8LJ75_PASFU</name>
<evidence type="ECO:0000313" key="2">
    <source>
        <dbReference type="EMBL" id="UJO18378.1"/>
    </source>
</evidence>
<dbReference type="AlphaFoldDB" id="A0A9Q8LJ75"/>